<dbReference type="InterPro" id="IPR001012">
    <property type="entry name" value="UBX_dom"/>
</dbReference>
<feature type="region of interest" description="Disordered" evidence="1">
    <location>
        <begin position="100"/>
        <end position="280"/>
    </location>
</feature>
<dbReference type="AlphaFoldDB" id="A0A8H7PCU3"/>
<sequence>MASSSSVWFEGPVADAVAEVNAKGCVFVVFARDESPESETMASLLSEESVVQRLCEHSIAIQLFKDSGDAQLFAQLSGALIDVISGQTSNDEIITKFDKANGTSANQPPPPQPASRPAGPTQAVPAATASVVTTGTPPAPAVTGAAATPPTTLTTMQQTSSTASAQEKKERLKKQLEEIRKKKQEEEAKNTREKEIQRRRTGQDIQVAQESHAERQRKKYAEEVKKERAAEAEHRRKLREQIEADKRERAAQRQREIEERQKGNNSPASKPPSTSASASKTYQYIQRSSVCNLNVRQLDGSQIRKQFEATETLEVVMAWIDKERTDGDAPYMLLAQFPTRQFSFGDEARALRELDLVPSSTLIMKPSRKVTSAYTANGPGVWGYANSAADMAYSVAGSSWTFVNNVLSTLFPTSGGITGGTTLGAQSEYGENESSTSSDVRAAAAARDTRGNINTLSSISRDDDRDPNQTYNGNSVNQE</sequence>
<dbReference type="Proteomes" id="UP000654370">
    <property type="component" value="Unassembled WGS sequence"/>
</dbReference>
<feature type="compositionally biased region" description="Basic and acidic residues" evidence="1">
    <location>
        <begin position="166"/>
        <end position="202"/>
    </location>
</feature>
<feature type="compositionally biased region" description="Low complexity" evidence="1">
    <location>
        <begin position="115"/>
        <end position="165"/>
    </location>
</feature>
<feature type="domain" description="UBX" evidence="2">
    <location>
        <begin position="286"/>
        <end position="364"/>
    </location>
</feature>
<dbReference type="GO" id="GO:0005783">
    <property type="term" value="C:endoplasmic reticulum"/>
    <property type="evidence" value="ECO:0007669"/>
    <property type="project" value="TreeGrafter"/>
</dbReference>
<dbReference type="GO" id="GO:0036503">
    <property type="term" value="P:ERAD pathway"/>
    <property type="evidence" value="ECO:0007669"/>
    <property type="project" value="TreeGrafter"/>
</dbReference>
<accession>A0A8H7PCU3</accession>
<dbReference type="SMART" id="SM00166">
    <property type="entry name" value="UBX"/>
    <property type="match status" value="1"/>
</dbReference>
<feature type="compositionally biased region" description="Polar residues" evidence="1">
    <location>
        <begin position="468"/>
        <end position="479"/>
    </location>
</feature>
<evidence type="ECO:0000256" key="1">
    <source>
        <dbReference type="SAM" id="MobiDB-lite"/>
    </source>
</evidence>
<comment type="caution">
    <text evidence="3">The sequence shown here is derived from an EMBL/GenBank/DDBJ whole genome shotgun (WGS) entry which is preliminary data.</text>
</comment>
<dbReference type="Pfam" id="PF00789">
    <property type="entry name" value="UBX"/>
    <property type="match status" value="1"/>
</dbReference>
<protein>
    <recommendedName>
        <fullName evidence="2">UBX domain-containing protein</fullName>
    </recommendedName>
</protein>
<evidence type="ECO:0000313" key="4">
    <source>
        <dbReference type="Proteomes" id="UP000654370"/>
    </source>
</evidence>
<gene>
    <name evidence="3" type="ORF">INT43_002947</name>
</gene>
<reference evidence="3" key="1">
    <citation type="submission" date="2020-12" db="EMBL/GenBank/DDBJ databases">
        <title>Metabolic potential, ecology and presence of endohyphal bacteria is reflected in genomic diversity of Mucoromycotina.</title>
        <authorList>
            <person name="Muszewska A."/>
            <person name="Okrasinska A."/>
            <person name="Steczkiewicz K."/>
            <person name="Drgas O."/>
            <person name="Orlowska M."/>
            <person name="Perlinska-Lenart U."/>
            <person name="Aleksandrzak-Piekarczyk T."/>
            <person name="Szatraj K."/>
            <person name="Zielenkiewicz U."/>
            <person name="Pilsyk S."/>
            <person name="Malc E."/>
            <person name="Mieczkowski P."/>
            <person name="Kruszewska J.S."/>
            <person name="Biernat P."/>
            <person name="Pawlowska J."/>
        </authorList>
    </citation>
    <scope>NUCLEOTIDE SEQUENCE</scope>
    <source>
        <strain evidence="3">WA0000067209</strain>
    </source>
</reference>
<dbReference type="PANTHER" id="PTHR46424:SF1">
    <property type="entry name" value="UBX DOMAIN-CONTAINING PROTEIN 4"/>
    <property type="match status" value="1"/>
</dbReference>
<feature type="compositionally biased region" description="Low complexity" evidence="1">
    <location>
        <begin position="266"/>
        <end position="280"/>
    </location>
</feature>
<evidence type="ECO:0000313" key="3">
    <source>
        <dbReference type="EMBL" id="KAG2171325.1"/>
    </source>
</evidence>
<dbReference type="Pfam" id="PF23187">
    <property type="entry name" value="UBX7_N"/>
    <property type="match status" value="1"/>
</dbReference>
<evidence type="ECO:0000259" key="2">
    <source>
        <dbReference type="PROSITE" id="PS50033"/>
    </source>
</evidence>
<feature type="region of interest" description="Disordered" evidence="1">
    <location>
        <begin position="422"/>
        <end position="479"/>
    </location>
</feature>
<proteinExistence type="predicted"/>
<dbReference type="EMBL" id="JAEPQZ010000022">
    <property type="protein sequence ID" value="KAG2171325.1"/>
    <property type="molecule type" value="Genomic_DNA"/>
</dbReference>
<feature type="compositionally biased region" description="Basic and acidic residues" evidence="1">
    <location>
        <begin position="211"/>
        <end position="262"/>
    </location>
</feature>
<name>A0A8H7PCU3_MORIS</name>
<dbReference type="InterPro" id="IPR029071">
    <property type="entry name" value="Ubiquitin-like_domsf"/>
</dbReference>
<organism evidence="3 4">
    <name type="scientific">Mortierella isabellina</name>
    <name type="common">Filamentous fungus</name>
    <name type="synonym">Umbelopsis isabellina</name>
    <dbReference type="NCBI Taxonomy" id="91625"/>
    <lineage>
        <taxon>Eukaryota</taxon>
        <taxon>Fungi</taxon>
        <taxon>Fungi incertae sedis</taxon>
        <taxon>Mucoromycota</taxon>
        <taxon>Mucoromycotina</taxon>
        <taxon>Umbelopsidomycetes</taxon>
        <taxon>Umbelopsidales</taxon>
        <taxon>Umbelopsidaceae</taxon>
        <taxon>Umbelopsis</taxon>
    </lineage>
</organism>
<keyword evidence="4" id="KW-1185">Reference proteome</keyword>
<feature type="compositionally biased region" description="Low complexity" evidence="1">
    <location>
        <begin position="434"/>
        <end position="446"/>
    </location>
</feature>
<dbReference type="PANTHER" id="PTHR46424">
    <property type="entry name" value="UBX DOMAIN-CONTAINING PROTEIN 4"/>
    <property type="match status" value="1"/>
</dbReference>
<dbReference type="OrthoDB" id="2445133at2759"/>
<dbReference type="SUPFAM" id="SSF54236">
    <property type="entry name" value="Ubiquitin-like"/>
    <property type="match status" value="1"/>
</dbReference>
<dbReference type="Gene3D" id="3.10.20.90">
    <property type="entry name" value="Phosphatidylinositol 3-kinase Catalytic Subunit, Chain A, domain 1"/>
    <property type="match status" value="1"/>
</dbReference>
<dbReference type="PROSITE" id="PS50033">
    <property type="entry name" value="UBX"/>
    <property type="match status" value="1"/>
</dbReference>